<gene>
    <name evidence="17" type="ORF">AUJ27_03205</name>
</gene>
<dbReference type="SUPFAM" id="SSF51445">
    <property type="entry name" value="(Trans)glycosidases"/>
    <property type="match status" value="1"/>
</dbReference>
<evidence type="ECO:0000256" key="4">
    <source>
        <dbReference type="ARBA" id="ARBA00022512"/>
    </source>
</evidence>
<keyword evidence="3" id="KW-1003">Cell membrane</keyword>
<dbReference type="GO" id="GO:0004553">
    <property type="term" value="F:hydrolase activity, hydrolyzing O-glycosyl compounds"/>
    <property type="evidence" value="ECO:0007669"/>
    <property type="project" value="InterPro"/>
</dbReference>
<evidence type="ECO:0000256" key="3">
    <source>
        <dbReference type="ARBA" id="ARBA00022475"/>
    </source>
</evidence>
<dbReference type="InterPro" id="IPR050732">
    <property type="entry name" value="Beta-glucan_modifiers"/>
</dbReference>
<accession>A0A1J4T7U2</accession>
<protein>
    <recommendedName>
        <fullName evidence="15">Endo-1,3-beta-glucanase btgC</fullName>
    </recommendedName>
    <alternativeName>
        <fullName evidence="14">Laminarinase btgC</fullName>
    </alternativeName>
</protein>
<proteinExistence type="predicted"/>
<reference evidence="17 18" key="1">
    <citation type="journal article" date="2016" name="Environ. Microbiol.">
        <title>Genomic resolution of a cold subsurface aquifer community provides metabolic insights for novel microbes adapted to high CO concentrations.</title>
        <authorList>
            <person name="Probst A.J."/>
            <person name="Castelle C.J."/>
            <person name="Singh A."/>
            <person name="Brown C.T."/>
            <person name="Anantharaman K."/>
            <person name="Sharon I."/>
            <person name="Hug L.A."/>
            <person name="Burstein D."/>
            <person name="Emerson J.B."/>
            <person name="Thomas B.C."/>
            <person name="Banfield J.F."/>
        </authorList>
    </citation>
    <scope>NUCLEOTIDE SEQUENCE [LARGE SCALE GENOMIC DNA]</scope>
    <source>
        <strain evidence="17">CG1_02_37_44</strain>
    </source>
</reference>
<evidence type="ECO:0000256" key="2">
    <source>
        <dbReference type="ARBA" id="ARBA00004236"/>
    </source>
</evidence>
<dbReference type="Gene3D" id="3.20.20.80">
    <property type="entry name" value="Glycosidases"/>
    <property type="match status" value="1"/>
</dbReference>
<dbReference type="Proteomes" id="UP000183192">
    <property type="component" value="Unassembled WGS sequence"/>
</dbReference>
<dbReference type="Pfam" id="PF00332">
    <property type="entry name" value="Glyco_hydro_17"/>
    <property type="match status" value="1"/>
</dbReference>
<evidence type="ECO:0000256" key="8">
    <source>
        <dbReference type="ARBA" id="ARBA00023136"/>
    </source>
</evidence>
<evidence type="ECO:0000313" key="18">
    <source>
        <dbReference type="Proteomes" id="UP000183192"/>
    </source>
</evidence>
<dbReference type="PANTHER" id="PTHR16631:SF17">
    <property type="entry name" value="GLUCAN ENDO-1,3-BETA-GLUCOSIDASE BTGC"/>
    <property type="match status" value="1"/>
</dbReference>
<dbReference type="InterPro" id="IPR000490">
    <property type="entry name" value="Glyco_hydro_17"/>
</dbReference>
<dbReference type="STRING" id="1805146.AUJ27_03205"/>
<evidence type="ECO:0000259" key="16">
    <source>
        <dbReference type="PROSITE" id="PS50835"/>
    </source>
</evidence>
<dbReference type="PROSITE" id="PS50835">
    <property type="entry name" value="IG_LIKE"/>
    <property type="match status" value="1"/>
</dbReference>
<evidence type="ECO:0000256" key="13">
    <source>
        <dbReference type="ARBA" id="ARBA00037649"/>
    </source>
</evidence>
<evidence type="ECO:0000256" key="6">
    <source>
        <dbReference type="ARBA" id="ARBA00022729"/>
    </source>
</evidence>
<feature type="domain" description="Ig-like" evidence="16">
    <location>
        <begin position="47"/>
        <end position="143"/>
    </location>
</feature>
<dbReference type="EMBL" id="MNUU01000062">
    <property type="protein sequence ID" value="OIO06979.1"/>
    <property type="molecule type" value="Genomic_DNA"/>
</dbReference>
<keyword evidence="4" id="KW-0134">Cell wall</keyword>
<evidence type="ECO:0000256" key="7">
    <source>
        <dbReference type="ARBA" id="ARBA00022801"/>
    </source>
</evidence>
<keyword evidence="12" id="KW-0624">Polysaccharide degradation</keyword>
<evidence type="ECO:0000256" key="9">
    <source>
        <dbReference type="ARBA" id="ARBA00023180"/>
    </source>
</evidence>
<organism evidence="17 18">
    <name type="scientific">Candidatus Falkowbacteria bacterium CG1_02_37_44</name>
    <dbReference type="NCBI Taxonomy" id="1805146"/>
    <lineage>
        <taxon>Bacteria</taxon>
        <taxon>Candidatus Falkowiibacteriota</taxon>
    </lineage>
</organism>
<sequence>MKWKNWSLSKKLFYIFVIIAMLSNGGCEDGGDGGGSGNPPAENNHYPVIKEILLQPVNNGNDSFVCSGTFSDQDGDLSEVDFSWYVNGQYIDGREYGLSGANATANDVLNIVYVEGESTANIKCVVYVFNQGGRSDSAEESISVTIPGIPSKAIYPLEGINFSPYMDGQDPNYGTFIPADQIRDRLRIIAPYVKRIRTFGVTDGLEVIPAIAHQEFGLDVAVGIWLGKDLTANEEQINNLINLIDPADILYIIVGSEVLLRGDLTESQLINYINRVKAAFPGIPVTYGEVYSILLSYPNIMNTCDFLFINTYSYWEGVDINNAVCKTVSDYQSVVSAAGGKRVVISEMGWPTCGDTNGGAVSNLTNAVLYFNSIISWAQADNVEYYYFEAFNESWKAAYEGPQGVCWGVWDEDGNMKSGMEDVFDGMTIAVDCSCSSVIGGPGTPEINFIYVPPIGNTTDYLKGNVLHVVSVDYKVVVYIRVNGGWWIKPTYAQPLTNINCDGTWSADIVTGGVDQNATDITVYLIPNGYNPPLLGGSSYLPQELDDNSVAKVTVAR</sequence>
<dbReference type="GO" id="GO:0000272">
    <property type="term" value="P:polysaccharide catabolic process"/>
    <property type="evidence" value="ECO:0007669"/>
    <property type="project" value="UniProtKB-KW"/>
</dbReference>
<evidence type="ECO:0000256" key="14">
    <source>
        <dbReference type="ARBA" id="ARBA00042373"/>
    </source>
</evidence>
<comment type="subcellular location">
    <subcellularLocation>
        <location evidence="2">Cell membrane</location>
    </subcellularLocation>
    <subcellularLocation>
        <location evidence="1">Secreted</location>
        <location evidence="1">Cell wall</location>
    </subcellularLocation>
</comment>
<evidence type="ECO:0000256" key="11">
    <source>
        <dbReference type="ARBA" id="ARBA00023316"/>
    </source>
</evidence>
<dbReference type="GO" id="GO:0005886">
    <property type="term" value="C:plasma membrane"/>
    <property type="evidence" value="ECO:0007669"/>
    <property type="project" value="UniProtKB-SubCell"/>
</dbReference>
<keyword evidence="7" id="KW-0378">Hydrolase</keyword>
<evidence type="ECO:0000256" key="5">
    <source>
        <dbReference type="ARBA" id="ARBA00022525"/>
    </source>
</evidence>
<keyword evidence="10" id="KW-0119">Carbohydrate metabolism</keyword>
<dbReference type="GO" id="GO:0071555">
    <property type="term" value="P:cell wall organization"/>
    <property type="evidence" value="ECO:0007669"/>
    <property type="project" value="UniProtKB-KW"/>
</dbReference>
<keyword evidence="6" id="KW-0732">Signal</keyword>
<dbReference type="AlphaFoldDB" id="A0A1J4T7U2"/>
<name>A0A1J4T7U2_9BACT</name>
<evidence type="ECO:0000256" key="15">
    <source>
        <dbReference type="ARBA" id="ARBA00043078"/>
    </source>
</evidence>
<keyword evidence="9" id="KW-0325">Glycoprotein</keyword>
<comment type="caution">
    <text evidence="17">The sequence shown here is derived from an EMBL/GenBank/DDBJ whole genome shotgun (WGS) entry which is preliminary data.</text>
</comment>
<keyword evidence="8" id="KW-0472">Membrane</keyword>
<evidence type="ECO:0000256" key="1">
    <source>
        <dbReference type="ARBA" id="ARBA00004191"/>
    </source>
</evidence>
<comment type="function">
    <text evidence="13">Glucanases play a role in cell expansion during growth, in cell-cell fusion during mating, and in spore release during sporulation. This enzyme may be involved in beta-glucan degradation. Active on laminarin and lichenan.</text>
</comment>
<dbReference type="InterPro" id="IPR007110">
    <property type="entry name" value="Ig-like_dom"/>
</dbReference>
<keyword evidence="11" id="KW-0961">Cell wall biogenesis/degradation</keyword>
<keyword evidence="5" id="KW-0964">Secreted</keyword>
<dbReference type="PANTHER" id="PTHR16631">
    <property type="entry name" value="GLUCAN 1,3-BETA-GLUCOSIDASE"/>
    <property type="match status" value="1"/>
</dbReference>
<evidence type="ECO:0000256" key="10">
    <source>
        <dbReference type="ARBA" id="ARBA00023277"/>
    </source>
</evidence>
<evidence type="ECO:0000256" key="12">
    <source>
        <dbReference type="ARBA" id="ARBA00023326"/>
    </source>
</evidence>
<dbReference type="InterPro" id="IPR017853">
    <property type="entry name" value="GH"/>
</dbReference>
<evidence type="ECO:0000313" key="17">
    <source>
        <dbReference type="EMBL" id="OIO06979.1"/>
    </source>
</evidence>